<dbReference type="Proteomes" id="UP000886998">
    <property type="component" value="Unassembled WGS sequence"/>
</dbReference>
<name>A0A8X6WZ82_9ARAC</name>
<evidence type="ECO:0000313" key="2">
    <source>
        <dbReference type="EMBL" id="GFY44053.1"/>
    </source>
</evidence>
<feature type="region of interest" description="Disordered" evidence="1">
    <location>
        <begin position="1"/>
        <end position="104"/>
    </location>
</feature>
<feature type="compositionally biased region" description="Basic and acidic residues" evidence="1">
    <location>
        <begin position="1"/>
        <end position="12"/>
    </location>
</feature>
<evidence type="ECO:0000256" key="1">
    <source>
        <dbReference type="SAM" id="MobiDB-lite"/>
    </source>
</evidence>
<sequence>MWRVSEAADPRFPKGNLPHRHSPPVPPHSPVPRNPSVPPGPPVPRNPSVPPNSPVPRNLPRNSAQPPPVPRNLPRIQHNHPQCHGIQHNHPPVPENTPQGNGNQ</sequence>
<evidence type="ECO:0000313" key="3">
    <source>
        <dbReference type="Proteomes" id="UP000886998"/>
    </source>
</evidence>
<protein>
    <submittedName>
        <fullName evidence="2">Uncharacterized protein</fullName>
    </submittedName>
</protein>
<keyword evidence="3" id="KW-1185">Reference proteome</keyword>
<dbReference type="EMBL" id="BMAV01004024">
    <property type="protein sequence ID" value="GFY44053.1"/>
    <property type="molecule type" value="Genomic_DNA"/>
</dbReference>
<gene>
    <name evidence="2" type="ORF">TNIN_309991</name>
</gene>
<feature type="compositionally biased region" description="Pro residues" evidence="1">
    <location>
        <begin position="23"/>
        <end position="54"/>
    </location>
</feature>
<comment type="caution">
    <text evidence="2">The sequence shown here is derived from an EMBL/GenBank/DDBJ whole genome shotgun (WGS) entry which is preliminary data.</text>
</comment>
<reference evidence="2" key="1">
    <citation type="submission" date="2020-08" db="EMBL/GenBank/DDBJ databases">
        <title>Multicomponent nature underlies the extraordinary mechanical properties of spider dragline silk.</title>
        <authorList>
            <person name="Kono N."/>
            <person name="Nakamura H."/>
            <person name="Mori M."/>
            <person name="Yoshida Y."/>
            <person name="Ohtoshi R."/>
            <person name="Malay A.D."/>
            <person name="Moran D.A.P."/>
            <person name="Tomita M."/>
            <person name="Numata K."/>
            <person name="Arakawa K."/>
        </authorList>
    </citation>
    <scope>NUCLEOTIDE SEQUENCE</scope>
</reference>
<proteinExistence type="predicted"/>
<accession>A0A8X6WZ82</accession>
<dbReference type="AlphaFoldDB" id="A0A8X6WZ82"/>
<organism evidence="2 3">
    <name type="scientific">Trichonephila inaurata madagascariensis</name>
    <dbReference type="NCBI Taxonomy" id="2747483"/>
    <lineage>
        <taxon>Eukaryota</taxon>
        <taxon>Metazoa</taxon>
        <taxon>Ecdysozoa</taxon>
        <taxon>Arthropoda</taxon>
        <taxon>Chelicerata</taxon>
        <taxon>Arachnida</taxon>
        <taxon>Araneae</taxon>
        <taxon>Araneomorphae</taxon>
        <taxon>Entelegynae</taxon>
        <taxon>Araneoidea</taxon>
        <taxon>Nephilidae</taxon>
        <taxon>Trichonephila</taxon>
        <taxon>Trichonephila inaurata</taxon>
    </lineage>
</organism>